<evidence type="ECO:0000313" key="8">
    <source>
        <dbReference type="EMBL" id="PIO70448.1"/>
    </source>
</evidence>
<reference evidence="8 9" key="1">
    <citation type="submission" date="2015-09" db="EMBL/GenBank/DDBJ databases">
        <title>Draft genome of the parasitic nematode Teladorsagia circumcincta isolate WARC Sus (inbred).</title>
        <authorList>
            <person name="Mitreva M."/>
        </authorList>
    </citation>
    <scope>NUCLEOTIDE SEQUENCE [LARGE SCALE GENOMIC DNA]</scope>
    <source>
        <strain evidence="8 9">S</strain>
    </source>
</reference>
<evidence type="ECO:0000259" key="6">
    <source>
        <dbReference type="Pfam" id="PF18114"/>
    </source>
</evidence>
<keyword evidence="1" id="KW-0547">Nucleotide-binding</keyword>
<dbReference type="EMBL" id="KZ346264">
    <property type="protein sequence ID" value="PIO70448.1"/>
    <property type="molecule type" value="Genomic_DNA"/>
</dbReference>
<feature type="domain" description="Suv3 N-terminal" evidence="6">
    <location>
        <begin position="17"/>
        <end position="133"/>
    </location>
</feature>
<dbReference type="OrthoDB" id="6692397at2759"/>
<dbReference type="GO" id="GO:0045025">
    <property type="term" value="C:mitochondrial degradosome"/>
    <property type="evidence" value="ECO:0007669"/>
    <property type="project" value="TreeGrafter"/>
</dbReference>
<dbReference type="GO" id="GO:0003724">
    <property type="term" value="F:RNA helicase activity"/>
    <property type="evidence" value="ECO:0007669"/>
    <property type="project" value="UniProtKB-EC"/>
</dbReference>
<organism evidence="8 9">
    <name type="scientific">Teladorsagia circumcincta</name>
    <name type="common">Brown stomach worm</name>
    <name type="synonym">Ostertagia circumcincta</name>
    <dbReference type="NCBI Taxonomy" id="45464"/>
    <lineage>
        <taxon>Eukaryota</taxon>
        <taxon>Metazoa</taxon>
        <taxon>Ecdysozoa</taxon>
        <taxon>Nematoda</taxon>
        <taxon>Chromadorea</taxon>
        <taxon>Rhabditida</taxon>
        <taxon>Rhabditina</taxon>
        <taxon>Rhabditomorpha</taxon>
        <taxon>Strongyloidea</taxon>
        <taxon>Trichostrongylidae</taxon>
        <taxon>Teladorsagia</taxon>
    </lineage>
</organism>
<dbReference type="InterPro" id="IPR027417">
    <property type="entry name" value="P-loop_NTPase"/>
</dbReference>
<keyword evidence="3" id="KW-0347">Helicase</keyword>
<dbReference type="AlphaFoldDB" id="A0A2G9UJL0"/>
<dbReference type="InterPro" id="IPR050699">
    <property type="entry name" value="RNA-DNA_Helicase"/>
</dbReference>
<name>A0A2G9UJL0_TELCI</name>
<evidence type="ECO:0000256" key="3">
    <source>
        <dbReference type="ARBA" id="ARBA00022806"/>
    </source>
</evidence>
<dbReference type="PANTHER" id="PTHR12131:SF1">
    <property type="entry name" value="ATP-DEPENDENT RNA HELICASE SUPV3L1, MITOCHONDRIAL-RELATED"/>
    <property type="match status" value="1"/>
</dbReference>
<comment type="catalytic activity">
    <reaction evidence="5">
        <text>ATP + H2O = ADP + phosphate + H(+)</text>
        <dbReference type="Rhea" id="RHEA:13065"/>
        <dbReference type="ChEBI" id="CHEBI:15377"/>
        <dbReference type="ChEBI" id="CHEBI:15378"/>
        <dbReference type="ChEBI" id="CHEBI:30616"/>
        <dbReference type="ChEBI" id="CHEBI:43474"/>
        <dbReference type="ChEBI" id="CHEBI:456216"/>
        <dbReference type="EC" id="3.6.4.13"/>
    </reaction>
</comment>
<dbReference type="Pfam" id="PF22527">
    <property type="entry name" value="DEXQc_Suv3"/>
    <property type="match status" value="1"/>
</dbReference>
<accession>A0A2G9UJL0</accession>
<evidence type="ECO:0000256" key="5">
    <source>
        <dbReference type="ARBA" id="ARBA00047984"/>
    </source>
</evidence>
<dbReference type="SUPFAM" id="SSF52540">
    <property type="entry name" value="P-loop containing nucleoside triphosphate hydrolases"/>
    <property type="match status" value="1"/>
</dbReference>
<evidence type="ECO:0000256" key="1">
    <source>
        <dbReference type="ARBA" id="ARBA00022741"/>
    </source>
</evidence>
<keyword evidence="4" id="KW-0067">ATP-binding</keyword>
<evidence type="ECO:0000256" key="4">
    <source>
        <dbReference type="ARBA" id="ARBA00022840"/>
    </source>
</evidence>
<dbReference type="InterPro" id="IPR041453">
    <property type="entry name" value="Suv3_N"/>
</dbReference>
<gene>
    <name evidence="8" type="ORF">TELCIR_07701</name>
</gene>
<dbReference type="GO" id="GO:0000965">
    <property type="term" value="P:mitochondrial RNA 3'-end processing"/>
    <property type="evidence" value="ECO:0007669"/>
    <property type="project" value="TreeGrafter"/>
</dbReference>
<dbReference type="Proteomes" id="UP000230423">
    <property type="component" value="Unassembled WGS sequence"/>
</dbReference>
<proteinExistence type="predicted"/>
<evidence type="ECO:0000256" key="2">
    <source>
        <dbReference type="ARBA" id="ARBA00022801"/>
    </source>
</evidence>
<evidence type="ECO:0000259" key="7">
    <source>
        <dbReference type="Pfam" id="PF22527"/>
    </source>
</evidence>
<sequence>MCIAGVPADRGGSAIEDLVVPRVVAPPRTSAIGVEQWTQGLDATNMSLALDEFFRRKAVRNLSTENGLNNKLFVTAYRSFREYCLCEKGGVEPALLVLFQDIIRGSTDVESLFPFFLAHARKVFPHLEAMDDLRMISDLTQPHNWYPDARTVQRKIIFHAGPTNSGKTYHALKRFGEAKSGVYCGPLKLLASEVAVIDEIQMLRDEQRGWAWTRALLGVAADEVHLCGEAAAVNIVKKLLEPIGEHVEVRYYERKTSLTIANQGLGSLDNVQPGDCIVCFSRKAIYSITKSLEKLGVKPAVIYGDLPPGTKLAQAAKFNDPNDPCNVLVCVTSAI</sequence>
<keyword evidence="9" id="KW-1185">Reference proteome</keyword>
<dbReference type="Pfam" id="PF18114">
    <property type="entry name" value="Suv3_N"/>
    <property type="match status" value="1"/>
</dbReference>
<keyword evidence="2" id="KW-0378">Hydrolase</keyword>
<evidence type="ECO:0000313" key="9">
    <source>
        <dbReference type="Proteomes" id="UP000230423"/>
    </source>
</evidence>
<dbReference type="InterPro" id="IPR055206">
    <property type="entry name" value="DEXQc_SUV3"/>
</dbReference>
<dbReference type="PANTHER" id="PTHR12131">
    <property type="entry name" value="ATP-DEPENDENT RNA AND DNA HELICASE"/>
    <property type="match status" value="1"/>
</dbReference>
<dbReference type="GO" id="GO:0016787">
    <property type="term" value="F:hydrolase activity"/>
    <property type="evidence" value="ECO:0007669"/>
    <property type="project" value="UniProtKB-KW"/>
</dbReference>
<feature type="domain" description="ATP-dependent RNA helicase SUV3 DEXQ-box helicase" evidence="7">
    <location>
        <begin position="193"/>
        <end position="252"/>
    </location>
</feature>
<dbReference type="GO" id="GO:0005524">
    <property type="term" value="F:ATP binding"/>
    <property type="evidence" value="ECO:0007669"/>
    <property type="project" value="UniProtKB-KW"/>
</dbReference>
<dbReference type="Gene3D" id="3.40.50.300">
    <property type="entry name" value="P-loop containing nucleotide triphosphate hydrolases"/>
    <property type="match status" value="3"/>
</dbReference>
<dbReference type="Gene3D" id="1.10.1740.140">
    <property type="match status" value="1"/>
</dbReference>
<protein>
    <submittedName>
        <fullName evidence="8">Uncharacterized protein</fullName>
    </submittedName>
</protein>